<dbReference type="Proteomes" id="UP000073492">
    <property type="component" value="Unassembled WGS sequence"/>
</dbReference>
<organism evidence="2 3">
    <name type="scientific">Pseudocercospora musae</name>
    <dbReference type="NCBI Taxonomy" id="113226"/>
    <lineage>
        <taxon>Eukaryota</taxon>
        <taxon>Fungi</taxon>
        <taxon>Dikarya</taxon>
        <taxon>Ascomycota</taxon>
        <taxon>Pezizomycotina</taxon>
        <taxon>Dothideomycetes</taxon>
        <taxon>Dothideomycetidae</taxon>
        <taxon>Mycosphaerellales</taxon>
        <taxon>Mycosphaerellaceae</taxon>
        <taxon>Pseudocercospora</taxon>
    </lineage>
</organism>
<accession>A0A139I1L5</accession>
<protein>
    <recommendedName>
        <fullName evidence="1">DUF6924 domain-containing protein</fullName>
    </recommendedName>
</protein>
<keyword evidence="3" id="KW-1185">Reference proteome</keyword>
<proteinExistence type="predicted"/>
<feature type="domain" description="DUF6924" evidence="1">
    <location>
        <begin position="53"/>
        <end position="129"/>
    </location>
</feature>
<evidence type="ECO:0000313" key="3">
    <source>
        <dbReference type="Proteomes" id="UP000073492"/>
    </source>
</evidence>
<dbReference type="AlphaFoldDB" id="A0A139I1L5"/>
<dbReference type="STRING" id="113226.A0A139I1L5"/>
<dbReference type="Pfam" id="PF21962">
    <property type="entry name" value="DUF6924"/>
    <property type="match status" value="1"/>
</dbReference>
<dbReference type="InterPro" id="IPR053832">
    <property type="entry name" value="DUF6924"/>
</dbReference>
<gene>
    <name evidence="2" type="ORF">AC579_10248</name>
</gene>
<evidence type="ECO:0000259" key="1">
    <source>
        <dbReference type="Pfam" id="PF21962"/>
    </source>
</evidence>
<evidence type="ECO:0000313" key="2">
    <source>
        <dbReference type="EMBL" id="KXT08549.1"/>
    </source>
</evidence>
<reference evidence="2 3" key="1">
    <citation type="submission" date="2015-07" db="EMBL/GenBank/DDBJ databases">
        <title>Comparative genomics of the Sigatoka disease complex on banana suggests a link between parallel evolutionary changes in Pseudocercospora fijiensis and Pseudocercospora eumusae and increased virulence on the banana host.</title>
        <authorList>
            <person name="Chang T.-C."/>
            <person name="Salvucci A."/>
            <person name="Crous P.W."/>
            <person name="Stergiopoulos I."/>
        </authorList>
    </citation>
    <scope>NUCLEOTIDE SEQUENCE [LARGE SCALE GENOMIC DNA]</scope>
    <source>
        <strain evidence="2 3">CBS 116634</strain>
    </source>
</reference>
<dbReference type="OrthoDB" id="2884623at2759"/>
<sequence length="164" mass="18851">MTGKFESGARFAIVDSKNAYEVAERYKDGVDPMEPGHFAEDNFESPWAGLSIEDREEPNLFLILDDKGVRDETVILAHRHFGEDDKYTNVFDKVRMPWPGGYSMWCNLDIANMDFEEFCEGEEAGEDGWWEANDFGKSCGDDMSDEKRELKDKMLRELQEAGKI</sequence>
<dbReference type="EMBL" id="LFZO01000433">
    <property type="protein sequence ID" value="KXT08549.1"/>
    <property type="molecule type" value="Genomic_DNA"/>
</dbReference>
<name>A0A139I1L5_9PEZI</name>
<comment type="caution">
    <text evidence="2">The sequence shown here is derived from an EMBL/GenBank/DDBJ whole genome shotgun (WGS) entry which is preliminary data.</text>
</comment>